<name>A0A0D3A004_BRAOL</name>
<reference evidence="2" key="1">
    <citation type="journal article" date="2014" name="Genome Biol.">
        <title>Transcriptome and methylome profiling reveals relics of genome dominance in the mesopolyploid Brassica oleracea.</title>
        <authorList>
            <person name="Parkin I.A."/>
            <person name="Koh C."/>
            <person name="Tang H."/>
            <person name="Robinson S.J."/>
            <person name="Kagale S."/>
            <person name="Clarke W.E."/>
            <person name="Town C.D."/>
            <person name="Nixon J."/>
            <person name="Krishnakumar V."/>
            <person name="Bidwell S.L."/>
            <person name="Denoeud F."/>
            <person name="Belcram H."/>
            <person name="Links M.G."/>
            <person name="Just J."/>
            <person name="Clarke C."/>
            <person name="Bender T."/>
            <person name="Huebert T."/>
            <person name="Mason A.S."/>
            <person name="Pires J.C."/>
            <person name="Barker G."/>
            <person name="Moore J."/>
            <person name="Walley P.G."/>
            <person name="Manoli S."/>
            <person name="Batley J."/>
            <person name="Edwards D."/>
            <person name="Nelson M.N."/>
            <person name="Wang X."/>
            <person name="Paterson A.H."/>
            <person name="King G."/>
            <person name="Bancroft I."/>
            <person name="Chalhoub B."/>
            <person name="Sharpe A.G."/>
        </authorList>
    </citation>
    <scope>NUCLEOTIDE SEQUENCE [LARGE SCALE GENOMIC DNA]</scope>
    <source>
        <strain evidence="2">cv. TO1000</strain>
    </source>
</reference>
<evidence type="ECO:0000313" key="2">
    <source>
        <dbReference type="EnsemblPlants" id="Bo15292s010.1"/>
    </source>
</evidence>
<accession>A0A0D3A004</accession>
<keyword evidence="3" id="KW-1185">Reference proteome</keyword>
<dbReference type="Pfam" id="PF14111">
    <property type="entry name" value="DUF4283"/>
    <property type="match status" value="1"/>
</dbReference>
<dbReference type="HOGENOM" id="CLU_196428_0_0_1"/>
<dbReference type="EnsemblPlants" id="Bo15292s010.1">
    <property type="protein sequence ID" value="Bo15292s010.1"/>
    <property type="gene ID" value="Bo15292s010"/>
</dbReference>
<dbReference type="InterPro" id="IPR025558">
    <property type="entry name" value="DUF4283"/>
</dbReference>
<evidence type="ECO:0000313" key="3">
    <source>
        <dbReference type="Proteomes" id="UP000032141"/>
    </source>
</evidence>
<sequence length="62" mass="7104">MEGNAFLLRVPCPNARRRILSQPLWQIDGQTMFVAKWAPGLQQVKPELEMVPVWLEFTGVPL</sequence>
<organism evidence="2 3">
    <name type="scientific">Brassica oleracea var. oleracea</name>
    <dbReference type="NCBI Taxonomy" id="109376"/>
    <lineage>
        <taxon>Eukaryota</taxon>
        <taxon>Viridiplantae</taxon>
        <taxon>Streptophyta</taxon>
        <taxon>Embryophyta</taxon>
        <taxon>Tracheophyta</taxon>
        <taxon>Spermatophyta</taxon>
        <taxon>Magnoliopsida</taxon>
        <taxon>eudicotyledons</taxon>
        <taxon>Gunneridae</taxon>
        <taxon>Pentapetalae</taxon>
        <taxon>rosids</taxon>
        <taxon>malvids</taxon>
        <taxon>Brassicales</taxon>
        <taxon>Brassicaceae</taxon>
        <taxon>Brassiceae</taxon>
        <taxon>Brassica</taxon>
    </lineage>
</organism>
<dbReference type="AlphaFoldDB" id="A0A0D3A004"/>
<reference evidence="2" key="2">
    <citation type="submission" date="2015-06" db="UniProtKB">
        <authorList>
            <consortium name="EnsemblPlants"/>
        </authorList>
    </citation>
    <scope>IDENTIFICATION</scope>
</reference>
<proteinExistence type="predicted"/>
<feature type="domain" description="DUF4283" evidence="1">
    <location>
        <begin position="1"/>
        <end position="41"/>
    </location>
</feature>
<protein>
    <recommendedName>
        <fullName evidence="1">DUF4283 domain-containing protein</fullName>
    </recommendedName>
</protein>
<dbReference type="Proteomes" id="UP000032141">
    <property type="component" value="Unassembled WGS sequence"/>
</dbReference>
<dbReference type="Gramene" id="Bo15292s010.1">
    <property type="protein sequence ID" value="Bo15292s010.1"/>
    <property type="gene ID" value="Bo15292s010"/>
</dbReference>
<evidence type="ECO:0000259" key="1">
    <source>
        <dbReference type="Pfam" id="PF14111"/>
    </source>
</evidence>